<dbReference type="AlphaFoldDB" id="A0A672HYI5"/>
<evidence type="ECO:0000313" key="1">
    <source>
        <dbReference type="Ensembl" id="ENSSFAP00005033979.1"/>
    </source>
</evidence>
<dbReference type="PANTHER" id="PTHR35083:SF2">
    <property type="entry name" value="CHROMOSOME 17 CXORF38 HOMOLOG"/>
    <property type="match status" value="1"/>
</dbReference>
<evidence type="ECO:0000313" key="2">
    <source>
        <dbReference type="Proteomes" id="UP000472267"/>
    </source>
</evidence>
<proteinExistence type="predicted"/>
<name>A0A672HYI5_SALFA</name>
<sequence>MTRTIESLCLYLKWFSLQLHLFEESAEFSPIRSNAFWREIFSLKSKTSLMFTGVNSALGVCLQAYMPRGQFSKRADQCDTSALLNLICNCKGFWFVDPKVVREVIRSRNELMHSSEFHMSDDWMRDFQSSLKCFVLQLVNQNPQMETVARQIDVVSDAAVRSDLHPHPPPSECGLPHRFSLHPAPLASLTPLIWFHSSLTLLQELLQEFLHTPAEDEDADAPVRRNTLQSRHTRIKMSTSINSCYCFSIRTLSS</sequence>
<organism evidence="1 2">
    <name type="scientific">Salarias fasciatus</name>
    <name type="common">Jewelled blenny</name>
    <name type="synonym">Blennius fasciatus</name>
    <dbReference type="NCBI Taxonomy" id="181472"/>
    <lineage>
        <taxon>Eukaryota</taxon>
        <taxon>Metazoa</taxon>
        <taxon>Chordata</taxon>
        <taxon>Craniata</taxon>
        <taxon>Vertebrata</taxon>
        <taxon>Euteleostomi</taxon>
        <taxon>Actinopterygii</taxon>
        <taxon>Neopterygii</taxon>
        <taxon>Teleostei</taxon>
        <taxon>Neoteleostei</taxon>
        <taxon>Acanthomorphata</taxon>
        <taxon>Ovalentaria</taxon>
        <taxon>Blenniimorphae</taxon>
        <taxon>Blenniiformes</taxon>
        <taxon>Blennioidei</taxon>
        <taxon>Blenniidae</taxon>
        <taxon>Salariinae</taxon>
        <taxon>Salarias</taxon>
    </lineage>
</organism>
<accession>A0A672HYI5</accession>
<dbReference type="PANTHER" id="PTHR35083">
    <property type="entry name" value="RGD1565685 PROTEIN"/>
    <property type="match status" value="1"/>
</dbReference>
<dbReference type="Proteomes" id="UP000472267">
    <property type="component" value="Chromosome 18"/>
</dbReference>
<dbReference type="InterPro" id="IPR027897">
    <property type="entry name" value="DUF4559"/>
</dbReference>
<reference evidence="1" key="2">
    <citation type="submission" date="2025-08" db="UniProtKB">
        <authorList>
            <consortium name="Ensembl"/>
        </authorList>
    </citation>
    <scope>IDENTIFICATION</scope>
</reference>
<dbReference type="Pfam" id="PF15112">
    <property type="entry name" value="DUF4559"/>
    <property type="match status" value="1"/>
</dbReference>
<dbReference type="Ensembl" id="ENSSFAT00005035271.1">
    <property type="protein sequence ID" value="ENSSFAP00005033979.1"/>
    <property type="gene ID" value="ENSSFAG00005017269.1"/>
</dbReference>
<reference evidence="1" key="1">
    <citation type="submission" date="2019-06" db="EMBL/GenBank/DDBJ databases">
        <authorList>
            <consortium name="Wellcome Sanger Institute Data Sharing"/>
        </authorList>
    </citation>
    <scope>NUCLEOTIDE SEQUENCE [LARGE SCALE GENOMIC DNA]</scope>
</reference>
<keyword evidence="2" id="KW-1185">Reference proteome</keyword>
<reference evidence="1" key="3">
    <citation type="submission" date="2025-09" db="UniProtKB">
        <authorList>
            <consortium name="Ensembl"/>
        </authorList>
    </citation>
    <scope>IDENTIFICATION</scope>
</reference>
<protein>
    <submittedName>
        <fullName evidence="1">Uncharacterized protein</fullName>
    </submittedName>
</protein>
<dbReference type="InParanoid" id="A0A672HYI5"/>